<sequence>MLSPQHLSWSLSRIAQVWLTPAAMAFAVRPVPRSTSGRLSPISFGPLPRSTVSPRPSCPQ</sequence>
<dbReference type="AlphaFoldDB" id="A0A150U2W5"/>
<organism evidence="2 3">
    <name type="scientific">Sorangium cellulosum</name>
    <name type="common">Polyangium cellulosum</name>
    <dbReference type="NCBI Taxonomy" id="56"/>
    <lineage>
        <taxon>Bacteria</taxon>
        <taxon>Pseudomonadati</taxon>
        <taxon>Myxococcota</taxon>
        <taxon>Polyangia</taxon>
        <taxon>Polyangiales</taxon>
        <taxon>Polyangiaceae</taxon>
        <taxon>Sorangium</taxon>
    </lineage>
</organism>
<protein>
    <submittedName>
        <fullName evidence="2">Uncharacterized protein</fullName>
    </submittedName>
</protein>
<accession>A0A150U2W5</accession>
<feature type="compositionally biased region" description="Polar residues" evidence="1">
    <location>
        <begin position="50"/>
        <end position="60"/>
    </location>
</feature>
<evidence type="ECO:0000313" key="3">
    <source>
        <dbReference type="Proteomes" id="UP000075502"/>
    </source>
</evidence>
<evidence type="ECO:0000256" key="1">
    <source>
        <dbReference type="SAM" id="MobiDB-lite"/>
    </source>
</evidence>
<evidence type="ECO:0000313" key="2">
    <source>
        <dbReference type="EMBL" id="KYG11216.1"/>
    </source>
</evidence>
<reference evidence="2 3" key="1">
    <citation type="submission" date="2014-02" db="EMBL/GenBank/DDBJ databases">
        <title>The small core and large imbalanced accessory genome model reveals a collaborative survival strategy of Sorangium cellulosum strains in nature.</title>
        <authorList>
            <person name="Han K."/>
            <person name="Peng R."/>
            <person name="Blom J."/>
            <person name="Li Y.-Z."/>
        </authorList>
    </citation>
    <scope>NUCLEOTIDE SEQUENCE [LARGE SCALE GENOMIC DNA]</scope>
    <source>
        <strain evidence="2 3">So0007-03</strain>
    </source>
</reference>
<name>A0A150U2W5_SORCE</name>
<proteinExistence type="predicted"/>
<comment type="caution">
    <text evidence="2">The sequence shown here is derived from an EMBL/GenBank/DDBJ whole genome shotgun (WGS) entry which is preliminary data.</text>
</comment>
<gene>
    <name evidence="2" type="ORF">BE21_58045</name>
</gene>
<dbReference type="EMBL" id="JEME01000093">
    <property type="protein sequence ID" value="KYG11216.1"/>
    <property type="molecule type" value="Genomic_DNA"/>
</dbReference>
<feature type="region of interest" description="Disordered" evidence="1">
    <location>
        <begin position="32"/>
        <end position="60"/>
    </location>
</feature>
<dbReference type="Proteomes" id="UP000075502">
    <property type="component" value="Unassembled WGS sequence"/>
</dbReference>